<dbReference type="NCBIfam" id="TIGR01614">
    <property type="entry name" value="PME_inhib"/>
    <property type="match status" value="1"/>
</dbReference>
<dbReference type="InterPro" id="IPR033131">
    <property type="entry name" value="Pectinesterase_Asp_AS"/>
</dbReference>
<protein>
    <recommendedName>
        <fullName evidence="5 12">Pectinesterase</fullName>
        <ecNumber evidence="5 12">3.1.1.11</ecNumber>
    </recommendedName>
</protein>
<dbReference type="AlphaFoldDB" id="A0A6P3YYM1"/>
<evidence type="ECO:0000256" key="6">
    <source>
        <dbReference type="ARBA" id="ARBA00022512"/>
    </source>
</evidence>
<evidence type="ECO:0000256" key="9">
    <source>
        <dbReference type="ARBA" id="ARBA00023157"/>
    </source>
</evidence>
<dbReference type="Proteomes" id="UP001652623">
    <property type="component" value="Chromosome 7"/>
</dbReference>
<dbReference type="CDD" id="cd15798">
    <property type="entry name" value="PMEI-like_3"/>
    <property type="match status" value="1"/>
</dbReference>
<dbReference type="Pfam" id="PF01095">
    <property type="entry name" value="Pectinesterase"/>
    <property type="match status" value="1"/>
</dbReference>
<dbReference type="SMART" id="SM00856">
    <property type="entry name" value="PMEI"/>
    <property type="match status" value="1"/>
</dbReference>
<dbReference type="InterPro" id="IPR011050">
    <property type="entry name" value="Pectin_lyase_fold/virulence"/>
</dbReference>
<dbReference type="RefSeq" id="XP_015869316.1">
    <property type="nucleotide sequence ID" value="XM_016013830.2"/>
</dbReference>
<evidence type="ECO:0000256" key="8">
    <source>
        <dbReference type="ARBA" id="ARBA00023085"/>
    </source>
</evidence>
<evidence type="ECO:0000256" key="1">
    <source>
        <dbReference type="ARBA" id="ARBA00004191"/>
    </source>
</evidence>
<keyword evidence="6" id="KW-0134">Cell wall</keyword>
<dbReference type="RefSeq" id="XP_015871962.1">
    <property type="nucleotide sequence ID" value="XM_016016476.2"/>
</dbReference>
<dbReference type="PANTHER" id="PTHR31707">
    <property type="entry name" value="PECTINESTERASE"/>
    <property type="match status" value="1"/>
</dbReference>
<evidence type="ECO:0000313" key="17">
    <source>
        <dbReference type="RefSeq" id="XP_015869438.1"/>
    </source>
</evidence>
<dbReference type="EC" id="3.1.1.11" evidence="5 12"/>
<dbReference type="InterPro" id="IPR012334">
    <property type="entry name" value="Pectin_lyas_fold"/>
</dbReference>
<keyword evidence="9" id="KW-1015">Disulfide bond</keyword>
<evidence type="ECO:0000256" key="11">
    <source>
        <dbReference type="PROSITE-ProRule" id="PRU10040"/>
    </source>
</evidence>
<comment type="similarity">
    <text evidence="3">In the N-terminal section; belongs to the PMEI family.</text>
</comment>
<dbReference type="GO" id="GO:0004857">
    <property type="term" value="F:enzyme inhibitor activity"/>
    <property type="evidence" value="ECO:0007669"/>
    <property type="project" value="InterPro"/>
</dbReference>
<comment type="pathway">
    <text evidence="2 12">Glycan metabolism; pectin degradation; 2-dehydro-3-deoxy-D-gluconate from pectin: step 1/5.</text>
</comment>
<keyword evidence="10" id="KW-0325">Glycoprotein</keyword>
<dbReference type="SMR" id="A0A6P3YYM1"/>
<dbReference type="GO" id="GO:0030599">
    <property type="term" value="F:pectinesterase activity"/>
    <property type="evidence" value="ECO:0007669"/>
    <property type="project" value="UniProtKB-UniRule"/>
</dbReference>
<dbReference type="RefSeq" id="XP_015869438.1">
    <property type="nucleotide sequence ID" value="XM_016013952.2"/>
</dbReference>
<keyword evidence="6" id="KW-0964">Secreted</keyword>
<dbReference type="GO" id="GO:0042545">
    <property type="term" value="P:cell wall modification"/>
    <property type="evidence" value="ECO:0007669"/>
    <property type="project" value="UniProtKB-UniRule"/>
</dbReference>
<name>A0A6P3YYM1_ZIZJJ</name>
<proteinExistence type="inferred from homology"/>
<dbReference type="FunFam" id="1.20.140.40:FF:000010">
    <property type="entry name" value="Pectinesterase"/>
    <property type="match status" value="1"/>
</dbReference>
<keyword evidence="8 12" id="KW-0063">Aspartyl esterase</keyword>
<dbReference type="InterPro" id="IPR035513">
    <property type="entry name" value="Invertase/methylesterase_inhib"/>
</dbReference>
<evidence type="ECO:0000256" key="7">
    <source>
        <dbReference type="ARBA" id="ARBA00022801"/>
    </source>
</evidence>
<sequence length="578" mass="65195">MESSKKMTRKWDRVSGRAFIFFSVSAFLFASFLINKSLGIRRDQTLAHHAYPLSHPIIKNACTTTLYPSLCFTVLASVPSADNFTTFHHFLEKTINQTVKYVASNHQNIKGLSTRQDLNLQEKNALRDCLEMLEQTLYELREAIEDLHDYHASKAYFNGPNGNLKTLLSAAMTNQNTCVDGVLELEEFDSENQKGIKDHLQDLLSPTTQMMSNCLGVINYMETKTQQEILNDREISITKIPKNGFPVWMTPGERNLMQKTPNMMPNIIVANDGSGDYETIGEALEMAPNRSKKRFVIKIKAGIYIENLEINREKTNIMLVGDGMNLTIITGSRSFADGFSTFTSATLTVTGDKFLAMDLTIKNTAGGRKFQAVAARVTSNSAFYRCNFVSYQDTLYAHSLRQFYRECTIQGTIDFIFGNAAAVFQNCLIIVRKPIPGQTNMITAQGRTDPNQNTGISLQNCTILAAPNFKVSDRKKFTTFLGRPWRNYSRTMVMKSYLGDVIDPQGWCKWDEYSTVDTVDYIEHLNYGPGSDTKNRVTWGGYRSNCSERVARKFTVGFFLHGAGDWLESTGFPLFYGS</sequence>
<comment type="catalytic activity">
    <reaction evidence="12">
        <text>[(1-&gt;4)-alpha-D-galacturonosyl methyl ester](n) + n H2O = [(1-&gt;4)-alpha-D-galacturonosyl](n) + n methanol + n H(+)</text>
        <dbReference type="Rhea" id="RHEA:22380"/>
        <dbReference type="Rhea" id="RHEA-COMP:14570"/>
        <dbReference type="Rhea" id="RHEA-COMP:14573"/>
        <dbReference type="ChEBI" id="CHEBI:15377"/>
        <dbReference type="ChEBI" id="CHEBI:15378"/>
        <dbReference type="ChEBI" id="CHEBI:17790"/>
        <dbReference type="ChEBI" id="CHEBI:140522"/>
        <dbReference type="ChEBI" id="CHEBI:140523"/>
        <dbReference type="EC" id="3.1.1.11"/>
    </reaction>
</comment>
<dbReference type="UniPathway" id="UPA00545">
    <property type="reaction ID" value="UER00823"/>
</dbReference>
<evidence type="ECO:0000313" key="16">
    <source>
        <dbReference type="RefSeq" id="XP_015869316.1"/>
    </source>
</evidence>
<feature type="active site" evidence="11">
    <location>
        <position position="414"/>
    </location>
</feature>
<evidence type="ECO:0000256" key="5">
    <source>
        <dbReference type="ARBA" id="ARBA00013229"/>
    </source>
</evidence>
<dbReference type="GeneID" id="107405186"/>
<keyword evidence="7 12" id="KW-0378">Hydrolase</keyword>
<dbReference type="PROSITE" id="PS00503">
    <property type="entry name" value="PECTINESTERASE_2"/>
    <property type="match status" value="1"/>
</dbReference>
<dbReference type="FunFam" id="2.160.20.10:FF:000001">
    <property type="entry name" value="Pectinesterase"/>
    <property type="match status" value="1"/>
</dbReference>
<accession>A0A6P3YYM1</accession>
<dbReference type="KEGG" id="zju:107405186"/>
<dbReference type="GO" id="GO:0045490">
    <property type="term" value="P:pectin catabolic process"/>
    <property type="evidence" value="ECO:0007669"/>
    <property type="project" value="UniProtKB-UniRule"/>
</dbReference>
<evidence type="ECO:0000313" key="14">
    <source>
        <dbReference type="Proteomes" id="UP001652623"/>
    </source>
</evidence>
<organism evidence="16">
    <name type="scientific">Ziziphus jujuba</name>
    <name type="common">Chinese jujube</name>
    <name type="synonym">Ziziphus sativa</name>
    <dbReference type="NCBI Taxonomy" id="326968"/>
    <lineage>
        <taxon>Eukaryota</taxon>
        <taxon>Viridiplantae</taxon>
        <taxon>Streptophyta</taxon>
        <taxon>Embryophyta</taxon>
        <taxon>Tracheophyta</taxon>
        <taxon>Spermatophyta</taxon>
        <taxon>Magnoliopsida</taxon>
        <taxon>eudicotyledons</taxon>
        <taxon>Gunneridae</taxon>
        <taxon>Pentapetalae</taxon>
        <taxon>rosids</taxon>
        <taxon>fabids</taxon>
        <taxon>Rosales</taxon>
        <taxon>Rhamnaceae</taxon>
        <taxon>Paliureae</taxon>
        <taxon>Ziziphus</taxon>
    </lineage>
</organism>
<dbReference type="SUPFAM" id="SSF101148">
    <property type="entry name" value="Plant invertase/pectin methylesterase inhibitor"/>
    <property type="match status" value="1"/>
</dbReference>
<keyword evidence="14" id="KW-1185">Reference proteome</keyword>
<feature type="domain" description="Pectinesterase inhibitor" evidence="13">
    <location>
        <begin position="53"/>
        <end position="217"/>
    </location>
</feature>
<evidence type="ECO:0000256" key="12">
    <source>
        <dbReference type="RuleBase" id="RU000589"/>
    </source>
</evidence>
<dbReference type="Gene3D" id="1.20.140.40">
    <property type="entry name" value="Invertase/pectin methylesterase inhibitor family protein"/>
    <property type="match status" value="1"/>
</dbReference>
<evidence type="ECO:0000313" key="15">
    <source>
        <dbReference type="RefSeq" id="XP_015867688.1"/>
    </source>
</evidence>
<comment type="subcellular location">
    <subcellularLocation>
        <location evidence="1">Secreted</location>
        <location evidence="1">Cell wall</location>
    </subcellularLocation>
</comment>
<dbReference type="Gene3D" id="2.160.20.10">
    <property type="entry name" value="Single-stranded right-handed beta-helix, Pectin lyase-like"/>
    <property type="match status" value="1"/>
</dbReference>
<dbReference type="InterPro" id="IPR000070">
    <property type="entry name" value="Pectinesterase_cat"/>
</dbReference>
<gene>
    <name evidence="16" type="primary">LOC107406663</name>
    <name evidence="15" type="synonym">LOC107405186</name>
    <name evidence="17" type="synonym">LOC107406760</name>
    <name evidence="18" type="synonym">LOC107406799</name>
    <name evidence="19" type="synonym">LOC107409045</name>
</gene>
<evidence type="ECO:0000256" key="10">
    <source>
        <dbReference type="ARBA" id="ARBA00023180"/>
    </source>
</evidence>
<evidence type="ECO:0000259" key="13">
    <source>
        <dbReference type="SMART" id="SM00856"/>
    </source>
</evidence>
<reference evidence="16 17" key="1">
    <citation type="submission" date="2022-04" db="UniProtKB">
        <authorList>
            <consortium name="RefSeq"/>
        </authorList>
    </citation>
    <scope>IDENTIFICATION</scope>
    <source>
        <tissue evidence="15 16">In vitro plantlets</tissue>
    </source>
</reference>
<comment type="similarity">
    <text evidence="4">In the C-terminal section; belongs to the pectinesterase family.</text>
</comment>
<evidence type="ECO:0000256" key="2">
    <source>
        <dbReference type="ARBA" id="ARBA00005184"/>
    </source>
</evidence>
<dbReference type="Pfam" id="PF04043">
    <property type="entry name" value="PMEI"/>
    <property type="match status" value="1"/>
</dbReference>
<evidence type="ECO:0000256" key="4">
    <source>
        <dbReference type="ARBA" id="ARBA00007786"/>
    </source>
</evidence>
<evidence type="ECO:0000313" key="19">
    <source>
        <dbReference type="RefSeq" id="XP_015871962.1"/>
    </source>
</evidence>
<evidence type="ECO:0000256" key="3">
    <source>
        <dbReference type="ARBA" id="ARBA00006027"/>
    </source>
</evidence>
<dbReference type="InterPro" id="IPR006501">
    <property type="entry name" value="Pectinesterase_inhib_dom"/>
</dbReference>
<evidence type="ECO:0000313" key="18">
    <source>
        <dbReference type="RefSeq" id="XP_015869482.1"/>
    </source>
</evidence>
<dbReference type="RefSeq" id="XP_015867688.1">
    <property type="nucleotide sequence ID" value="XM_016012202.2"/>
</dbReference>
<dbReference type="RefSeq" id="XP_015869482.1">
    <property type="nucleotide sequence ID" value="XM_016013996.2"/>
</dbReference>
<dbReference type="SUPFAM" id="SSF51126">
    <property type="entry name" value="Pectin lyase-like"/>
    <property type="match status" value="1"/>
</dbReference>